<gene>
    <name evidence="3" type="ORF">EJ05DRAFT_194698</name>
</gene>
<accession>A0A6A6WGU0</accession>
<feature type="compositionally biased region" description="Acidic residues" evidence="1">
    <location>
        <begin position="215"/>
        <end position="224"/>
    </location>
</feature>
<dbReference type="InterPro" id="IPR016135">
    <property type="entry name" value="UBQ-conjugating_enzyme/RWD"/>
</dbReference>
<organism evidence="3 4">
    <name type="scientific">Pseudovirgaria hyperparasitica</name>
    <dbReference type="NCBI Taxonomy" id="470096"/>
    <lineage>
        <taxon>Eukaryota</taxon>
        <taxon>Fungi</taxon>
        <taxon>Dikarya</taxon>
        <taxon>Ascomycota</taxon>
        <taxon>Pezizomycotina</taxon>
        <taxon>Dothideomycetes</taxon>
        <taxon>Dothideomycetes incertae sedis</taxon>
        <taxon>Acrospermales</taxon>
        <taxon>Acrospermaceae</taxon>
        <taxon>Pseudovirgaria</taxon>
    </lineage>
</organism>
<dbReference type="EMBL" id="ML996566">
    <property type="protein sequence ID" value="KAF2762028.1"/>
    <property type="molecule type" value="Genomic_DNA"/>
</dbReference>
<dbReference type="OrthoDB" id="277175at2759"/>
<dbReference type="Pfam" id="PF05773">
    <property type="entry name" value="RWD"/>
    <property type="match status" value="1"/>
</dbReference>
<name>A0A6A6WGU0_9PEZI</name>
<dbReference type="FunFam" id="3.10.110.10:FF:000075">
    <property type="entry name" value="RWD domain-containing protein (Gir2)"/>
    <property type="match status" value="1"/>
</dbReference>
<evidence type="ECO:0000313" key="3">
    <source>
        <dbReference type="EMBL" id="KAF2762028.1"/>
    </source>
</evidence>
<feature type="compositionally biased region" description="Basic and acidic residues" evidence="1">
    <location>
        <begin position="173"/>
        <end position="207"/>
    </location>
</feature>
<dbReference type="InterPro" id="IPR040213">
    <property type="entry name" value="GIR2-like"/>
</dbReference>
<dbReference type="SUPFAM" id="SSF54495">
    <property type="entry name" value="UBC-like"/>
    <property type="match status" value="1"/>
</dbReference>
<dbReference type="RefSeq" id="XP_033604479.1">
    <property type="nucleotide sequence ID" value="XM_033739693.1"/>
</dbReference>
<feature type="domain" description="RWD" evidence="2">
    <location>
        <begin position="8"/>
        <end position="125"/>
    </location>
</feature>
<sequence>MGIEEQKEEREVLDSIFPDEITDVTDTEYRVSIALDVSPDYSIDGDDAEELPTILLHVRYPPDYPDEAPELDISAPSNAPKHPLLDIQEDKPRLLESLQTTIEENIGMAMVFTLVSTLKDSAELLVTERQKAEEAEKEFEAAKAEEEENRKFVGTAVTKKSFLEWRERFRQEMVEEEKRKQEEKEIEDKKRRVAKEEKKLTGRELWERGLAGKTDEEDEEEGADGLEGLKRLKVSG</sequence>
<protein>
    <submittedName>
        <fullName evidence="3">RWD-domain-containing protein</fullName>
    </submittedName>
</protein>
<keyword evidence="4" id="KW-1185">Reference proteome</keyword>
<proteinExistence type="predicted"/>
<dbReference type="InterPro" id="IPR006575">
    <property type="entry name" value="RWD_dom"/>
</dbReference>
<evidence type="ECO:0000259" key="2">
    <source>
        <dbReference type="PROSITE" id="PS50908"/>
    </source>
</evidence>
<dbReference type="PANTHER" id="PTHR12292">
    <property type="entry name" value="RWD DOMAIN-CONTAINING PROTEIN"/>
    <property type="match status" value="1"/>
</dbReference>
<dbReference type="SMART" id="SM00591">
    <property type="entry name" value="RWD"/>
    <property type="match status" value="1"/>
</dbReference>
<dbReference type="CDD" id="cd23823">
    <property type="entry name" value="RWD_GCN2"/>
    <property type="match status" value="1"/>
</dbReference>
<dbReference type="Proteomes" id="UP000799437">
    <property type="component" value="Unassembled WGS sequence"/>
</dbReference>
<reference evidence="3" key="1">
    <citation type="journal article" date="2020" name="Stud. Mycol.">
        <title>101 Dothideomycetes genomes: a test case for predicting lifestyles and emergence of pathogens.</title>
        <authorList>
            <person name="Haridas S."/>
            <person name="Albert R."/>
            <person name="Binder M."/>
            <person name="Bloem J."/>
            <person name="Labutti K."/>
            <person name="Salamov A."/>
            <person name="Andreopoulos B."/>
            <person name="Baker S."/>
            <person name="Barry K."/>
            <person name="Bills G."/>
            <person name="Bluhm B."/>
            <person name="Cannon C."/>
            <person name="Castanera R."/>
            <person name="Culley D."/>
            <person name="Daum C."/>
            <person name="Ezra D."/>
            <person name="Gonzalez J."/>
            <person name="Henrissat B."/>
            <person name="Kuo A."/>
            <person name="Liang C."/>
            <person name="Lipzen A."/>
            <person name="Lutzoni F."/>
            <person name="Magnuson J."/>
            <person name="Mondo S."/>
            <person name="Nolan M."/>
            <person name="Ohm R."/>
            <person name="Pangilinan J."/>
            <person name="Park H.-J."/>
            <person name="Ramirez L."/>
            <person name="Alfaro M."/>
            <person name="Sun H."/>
            <person name="Tritt A."/>
            <person name="Yoshinaga Y."/>
            <person name="Zwiers L.-H."/>
            <person name="Turgeon B."/>
            <person name="Goodwin S."/>
            <person name="Spatafora J."/>
            <person name="Crous P."/>
            <person name="Grigoriev I."/>
        </authorList>
    </citation>
    <scope>NUCLEOTIDE SEQUENCE</scope>
    <source>
        <strain evidence="3">CBS 121739</strain>
    </source>
</reference>
<feature type="region of interest" description="Disordered" evidence="1">
    <location>
        <begin position="173"/>
        <end position="236"/>
    </location>
</feature>
<dbReference type="GeneID" id="54480747"/>
<evidence type="ECO:0000313" key="4">
    <source>
        <dbReference type="Proteomes" id="UP000799437"/>
    </source>
</evidence>
<dbReference type="PROSITE" id="PS50908">
    <property type="entry name" value="RWD"/>
    <property type="match status" value="1"/>
</dbReference>
<dbReference type="AlphaFoldDB" id="A0A6A6WGU0"/>
<dbReference type="Gene3D" id="3.10.110.10">
    <property type="entry name" value="Ubiquitin Conjugating Enzyme"/>
    <property type="match status" value="1"/>
</dbReference>
<evidence type="ECO:0000256" key="1">
    <source>
        <dbReference type="SAM" id="MobiDB-lite"/>
    </source>
</evidence>